<dbReference type="OrthoDB" id="3213965at2"/>
<dbReference type="GO" id="GO:0008270">
    <property type="term" value="F:zinc ion binding"/>
    <property type="evidence" value="ECO:0007669"/>
    <property type="project" value="UniProtKB-KW"/>
</dbReference>
<dbReference type="AlphaFoldDB" id="A0A3S9M9G9"/>
<feature type="domain" description="SWIM-type" evidence="2">
    <location>
        <begin position="75"/>
        <end position="114"/>
    </location>
</feature>
<dbReference type="EMBL" id="CP034539">
    <property type="protein sequence ID" value="AZQ35919.1"/>
    <property type="molecule type" value="Genomic_DNA"/>
</dbReference>
<evidence type="ECO:0000259" key="2">
    <source>
        <dbReference type="PROSITE" id="PS50966"/>
    </source>
</evidence>
<evidence type="ECO:0000313" key="3">
    <source>
        <dbReference type="EMBL" id="AZQ35919.1"/>
    </source>
</evidence>
<dbReference type="RefSeq" id="WP_126393386.1">
    <property type="nucleotide sequence ID" value="NZ_CP034539.1"/>
</dbReference>
<keyword evidence="1" id="KW-0863">Zinc-finger</keyword>
<evidence type="ECO:0000313" key="4">
    <source>
        <dbReference type="Proteomes" id="UP000280298"/>
    </source>
</evidence>
<dbReference type="Pfam" id="PF19474">
    <property type="entry name" value="DUF6011"/>
    <property type="match status" value="1"/>
</dbReference>
<keyword evidence="1" id="KW-0479">Metal-binding</keyword>
<protein>
    <recommendedName>
        <fullName evidence="2">SWIM-type domain-containing protein</fullName>
    </recommendedName>
</protein>
<keyword evidence="4" id="KW-1185">Reference proteome</keyword>
<dbReference type="Proteomes" id="UP000280298">
    <property type="component" value="Chromosome"/>
</dbReference>
<sequence>MATSKNTEQAHCLRCGRRLFSTSSIASGYGRSCRAKVNAASTAADLTDFKPAQVDSARELIEDGAIVPLRGQVFAAVSSDGNETYLSHPTNCNCPGGLKGRRCYHQAAARLLIAA</sequence>
<dbReference type="InterPro" id="IPR007527">
    <property type="entry name" value="Znf_SWIM"/>
</dbReference>
<dbReference type="PROSITE" id="PS50966">
    <property type="entry name" value="ZF_SWIM"/>
    <property type="match status" value="1"/>
</dbReference>
<dbReference type="KEGG" id="scya:EJ357_22570"/>
<reference evidence="3 4" key="1">
    <citation type="journal article" date="2019" name="Int. J. Syst. Evol. Microbiol.">
        <title>Streptomyces cyaneochromogenes sp. nov., a blue pigment-producing actinomycete from manganese-contaminated soil.</title>
        <authorList>
            <person name="Tang X."/>
            <person name="Zhao J."/>
            <person name="Li K."/>
            <person name="Chen Z."/>
            <person name="Sun Y."/>
            <person name="Gao J."/>
        </authorList>
    </citation>
    <scope>NUCLEOTIDE SEQUENCE [LARGE SCALE GENOMIC DNA]</scope>
    <source>
        <strain evidence="3 4">MK-45</strain>
    </source>
</reference>
<dbReference type="InterPro" id="IPR046053">
    <property type="entry name" value="DUF6011"/>
</dbReference>
<gene>
    <name evidence="3" type="ORF">EJ357_22570</name>
</gene>
<proteinExistence type="predicted"/>
<keyword evidence="1" id="KW-0862">Zinc</keyword>
<name>A0A3S9M9G9_9ACTN</name>
<organism evidence="3 4">
    <name type="scientific">Streptomyces cyaneochromogenes</name>
    <dbReference type="NCBI Taxonomy" id="2496836"/>
    <lineage>
        <taxon>Bacteria</taxon>
        <taxon>Bacillati</taxon>
        <taxon>Actinomycetota</taxon>
        <taxon>Actinomycetes</taxon>
        <taxon>Kitasatosporales</taxon>
        <taxon>Streptomycetaceae</taxon>
        <taxon>Streptomyces</taxon>
    </lineage>
</organism>
<evidence type="ECO:0000256" key="1">
    <source>
        <dbReference type="PROSITE-ProRule" id="PRU00325"/>
    </source>
</evidence>
<accession>A0A3S9M9G9</accession>